<gene>
    <name evidence="1" type="ORF">PORY_001100</name>
</gene>
<reference evidence="1 2" key="1">
    <citation type="journal article" date="2021" name="Commun. Biol.">
        <title>Genomic insights into the host specific adaptation of the Pneumocystis genus.</title>
        <authorList>
            <person name="Cisse O.H."/>
            <person name="Ma L."/>
            <person name="Dekker J.P."/>
            <person name="Khil P.P."/>
            <person name="Youn J.-H."/>
            <person name="Brenchley J.M."/>
            <person name="Blair R."/>
            <person name="Pahar B."/>
            <person name="Chabe M."/>
            <person name="Van Rompay K.K.A."/>
            <person name="Keesler R."/>
            <person name="Sukura A."/>
            <person name="Hirsch V."/>
            <person name="Kutty G."/>
            <person name="Liu Y."/>
            <person name="Peng L."/>
            <person name="Chen J."/>
            <person name="Song J."/>
            <person name="Weissenbacher-Lang C."/>
            <person name="Xu J."/>
            <person name="Upham N.S."/>
            <person name="Stajich J.E."/>
            <person name="Cuomo C.A."/>
            <person name="Cushion M.T."/>
            <person name="Kovacs J.A."/>
        </authorList>
    </citation>
    <scope>NUCLEOTIDE SEQUENCE [LARGE SCALE GENOMIC DNA]</scope>
    <source>
        <strain evidence="1 2">RABM</strain>
    </source>
</reference>
<evidence type="ECO:0000313" key="2">
    <source>
        <dbReference type="Proteomes" id="UP000768646"/>
    </source>
</evidence>
<keyword evidence="2" id="KW-1185">Reference proteome</keyword>
<comment type="caution">
    <text evidence="1">The sequence shown here is derived from an EMBL/GenBank/DDBJ whole genome shotgun (WGS) entry which is preliminary data.</text>
</comment>
<accession>A0ACB7CCR3</accession>
<name>A0ACB7CCR3_9ASCO</name>
<dbReference type="Proteomes" id="UP000768646">
    <property type="component" value="Unassembled WGS sequence"/>
</dbReference>
<dbReference type="EMBL" id="JABTEG010000003">
    <property type="protein sequence ID" value="KAG4305544.1"/>
    <property type="molecule type" value="Genomic_DNA"/>
</dbReference>
<sequence>MSLKVSKMAEGKQEIIFDTFDIIITIFIILGTILYLLRTKSEIKEKIFSFFKKPSKNTSTEHQDTRDIVQKMHDSKKNVVIFYGSQTGTAENFAFRLAKEGHSRYGLSTITANLEDYDYENLNNFAPEKLAIFIVATYGEGEPTDNAIAFFQFLQSKTLTFSDGKTIHDKPLSNLNYIIFGLGNSTYEHYNHMARTLDILLIKLGANKISKRGEGDDGNNTMEEDFLAWKDKMWADVAKKMNLKEKEVLYIPEFEIIENLELSSISDTVFLGELNRKHLKKITKPFNSHNPFIAPIIKSRELFFSKERNCLHIEFDIEGSDMKYQTGDHLAIWPSNPNQEVDRLLATLDLIHKRDTVVFIKNTDTTAKIPVPQPSTYDSIIRYYLEICGPVSRQSLAVLAQFAPSEEAKKETLKLGSDKDYFYKTILLRNLNLAQTMQLITSELWTRVPFSFIIESFTCLRPRYYSISCSNLIYPTKIHITAVVESKIFPEHDHIFNGVATNYLLVLKQKQNKEPNSRPFEINYALDGPRNKYSNFHLPIYIRRSNFHLPHDTTIPIIMVGPGTGVAPFRAFIMERAEQMKKGKTIGKTILFYGCRYRNDDFLYKNEWDNYKNIMGDLFEMYIAFSRETSRKIYVQDLLEQNSSKINSILEENGILYICGNASRMARSVNITLHKIIEKERGLEKSQVYEIIKKMRNENKLFEDIWS</sequence>
<evidence type="ECO:0000313" key="1">
    <source>
        <dbReference type="EMBL" id="KAG4305544.1"/>
    </source>
</evidence>
<organism evidence="1 2">
    <name type="scientific">Pneumocystis oryctolagi</name>
    <dbReference type="NCBI Taxonomy" id="42067"/>
    <lineage>
        <taxon>Eukaryota</taxon>
        <taxon>Fungi</taxon>
        <taxon>Dikarya</taxon>
        <taxon>Ascomycota</taxon>
        <taxon>Taphrinomycotina</taxon>
        <taxon>Pneumocystomycetes</taxon>
        <taxon>Pneumocystaceae</taxon>
        <taxon>Pneumocystis</taxon>
    </lineage>
</organism>
<protein>
    <submittedName>
        <fullName evidence="1">Uncharacterized protein</fullName>
    </submittedName>
</protein>
<proteinExistence type="predicted"/>